<dbReference type="SUPFAM" id="SSF51182">
    <property type="entry name" value="RmlC-like cupins"/>
    <property type="match status" value="1"/>
</dbReference>
<evidence type="ECO:0000259" key="15">
    <source>
        <dbReference type="Pfam" id="PF20510"/>
    </source>
</evidence>
<dbReference type="GeneID" id="17043253"/>
<dbReference type="Pfam" id="PF04209">
    <property type="entry name" value="HgmA_C"/>
    <property type="match status" value="1"/>
</dbReference>
<dbReference type="NCBIfam" id="TIGR01015">
    <property type="entry name" value="hmgA"/>
    <property type="match status" value="1"/>
</dbReference>
<dbReference type="GO" id="GO:0006572">
    <property type="term" value="P:L-tyrosine catabolic process"/>
    <property type="evidence" value="ECO:0007669"/>
    <property type="project" value="UniProtKB-KW"/>
</dbReference>
<dbReference type="EC" id="1.13.11.5" evidence="4"/>
<feature type="binding site" evidence="12">
    <location>
        <position position="396"/>
    </location>
    <ligand>
        <name>Fe cation</name>
        <dbReference type="ChEBI" id="CHEBI:24875"/>
    </ligand>
</feature>
<comment type="cofactor">
    <cofactor evidence="1 12">
        <name>Fe cation</name>
        <dbReference type="ChEBI" id="CHEBI:24875"/>
    </cofactor>
</comment>
<evidence type="ECO:0000256" key="9">
    <source>
        <dbReference type="ARBA" id="ARBA00023004"/>
    </source>
</evidence>
<feature type="domain" description="Homogentisate 1,2-dioxygenase C-terminal" evidence="14">
    <location>
        <begin position="336"/>
        <end position="489"/>
    </location>
</feature>
<comment type="similarity">
    <text evidence="3">Belongs to the homogentisate dioxygenase family.</text>
</comment>
<evidence type="ECO:0000259" key="14">
    <source>
        <dbReference type="Pfam" id="PF04209"/>
    </source>
</evidence>
<dbReference type="GO" id="GO:0006559">
    <property type="term" value="P:L-phenylalanine catabolic process"/>
    <property type="evidence" value="ECO:0007669"/>
    <property type="project" value="UniProtKB-UniPathway"/>
</dbReference>
<dbReference type="OrthoDB" id="1689029at2759"/>
<proteinExistence type="inferred from homology"/>
<gene>
    <name evidence="16" type="ORF">COCSUDRAFT_52808</name>
</gene>
<dbReference type="PANTHER" id="PTHR11056:SF0">
    <property type="entry name" value="HOMOGENTISATE 1,2-DIOXYGENASE"/>
    <property type="match status" value="1"/>
</dbReference>
<feature type="domain" description="Homogentisate 1,2-dioxygenase N-terminal" evidence="15">
    <location>
        <begin position="69"/>
        <end position="334"/>
    </location>
</feature>
<comment type="pathway">
    <text evidence="2">Amino-acid degradation; L-phenylalanine degradation; acetoacetate and fumarate from L-phenylalanine: step 4/6.</text>
</comment>
<evidence type="ECO:0000256" key="11">
    <source>
        <dbReference type="PIRSR" id="PIRSR605708-1"/>
    </source>
</evidence>
<dbReference type="InterPro" id="IPR046451">
    <property type="entry name" value="HgmA_C"/>
</dbReference>
<evidence type="ECO:0000256" key="13">
    <source>
        <dbReference type="SAM" id="MobiDB-lite"/>
    </source>
</evidence>
<keyword evidence="17" id="KW-1185">Reference proteome</keyword>
<keyword evidence="7" id="KW-0223">Dioxygenase</keyword>
<feature type="active site" description="Proton acceptor" evidence="11">
    <location>
        <position position="347"/>
    </location>
</feature>
<feature type="binding site" evidence="12">
    <location>
        <position position="426"/>
    </location>
    <ligand>
        <name>homogentisate</name>
        <dbReference type="ChEBI" id="CHEBI:16169"/>
    </ligand>
</feature>
<dbReference type="InterPro" id="IPR005708">
    <property type="entry name" value="Homogentis_dOase"/>
</dbReference>
<keyword evidence="8" id="KW-0560">Oxidoreductase</keyword>
<evidence type="ECO:0000256" key="12">
    <source>
        <dbReference type="PIRSR" id="PIRSR605708-2"/>
    </source>
</evidence>
<feature type="binding site" evidence="12">
    <location>
        <position position="426"/>
    </location>
    <ligand>
        <name>Fe cation</name>
        <dbReference type="ChEBI" id="CHEBI:24875"/>
    </ligand>
</feature>
<dbReference type="EMBL" id="AGSI01000004">
    <property type="protein sequence ID" value="EIE25251.1"/>
    <property type="molecule type" value="Genomic_DNA"/>
</dbReference>
<evidence type="ECO:0000256" key="1">
    <source>
        <dbReference type="ARBA" id="ARBA00001962"/>
    </source>
</evidence>
<dbReference type="AlphaFoldDB" id="I0Z3N2"/>
<dbReference type="PANTHER" id="PTHR11056">
    <property type="entry name" value="HOMOGENTISATE 1,2-DIOXYGENASE"/>
    <property type="match status" value="1"/>
</dbReference>
<evidence type="ECO:0000256" key="7">
    <source>
        <dbReference type="ARBA" id="ARBA00022964"/>
    </source>
</evidence>
<keyword evidence="5 12" id="KW-0479">Metal-binding</keyword>
<accession>I0Z3N2</accession>
<dbReference type="UniPathway" id="UPA00139">
    <property type="reaction ID" value="UER00339"/>
</dbReference>
<dbReference type="CDD" id="cd07000">
    <property type="entry name" value="cupin_HGO_N"/>
    <property type="match status" value="1"/>
</dbReference>
<dbReference type="GO" id="GO:0005737">
    <property type="term" value="C:cytoplasm"/>
    <property type="evidence" value="ECO:0007669"/>
    <property type="project" value="TreeGrafter"/>
</dbReference>
<dbReference type="GO" id="GO:0004411">
    <property type="term" value="F:homogentisate 1,2-dioxygenase activity"/>
    <property type="evidence" value="ECO:0007669"/>
    <property type="project" value="UniProtKB-EC"/>
</dbReference>
<dbReference type="FunFam" id="2.60.120.10:FF:000034">
    <property type="entry name" value="Homogentisate 1,2-dioxygenase"/>
    <property type="match status" value="1"/>
</dbReference>
<feature type="compositionally biased region" description="Polar residues" evidence="13">
    <location>
        <begin position="30"/>
        <end position="40"/>
    </location>
</feature>
<dbReference type="Gene3D" id="2.60.120.10">
    <property type="entry name" value="Jelly Rolls"/>
    <property type="match status" value="1"/>
</dbReference>
<feature type="region of interest" description="Disordered" evidence="13">
    <location>
        <begin position="1"/>
        <end position="40"/>
    </location>
</feature>
<keyword evidence="10" id="KW-0585">Phenylalanine catabolism</keyword>
<dbReference type="KEGG" id="csl:COCSUDRAFT_52808"/>
<dbReference type="Pfam" id="PF20510">
    <property type="entry name" value="HgmA_N"/>
    <property type="match status" value="1"/>
</dbReference>
<dbReference type="Proteomes" id="UP000007264">
    <property type="component" value="Unassembled WGS sequence"/>
</dbReference>
<protein>
    <recommendedName>
        <fullName evidence="4">homogentisate 1,2-dioxygenase</fullName>
        <ecNumber evidence="4">1.13.11.5</ecNumber>
    </recommendedName>
</protein>
<feature type="compositionally biased region" description="Polar residues" evidence="13">
    <location>
        <begin position="1"/>
        <end position="13"/>
    </location>
</feature>
<evidence type="ECO:0000256" key="10">
    <source>
        <dbReference type="ARBA" id="ARBA00023232"/>
    </source>
</evidence>
<comment type="caution">
    <text evidence="16">The sequence shown here is derived from an EMBL/GenBank/DDBJ whole genome shotgun (WGS) entry which is preliminary data.</text>
</comment>
<evidence type="ECO:0000256" key="8">
    <source>
        <dbReference type="ARBA" id="ARBA00023002"/>
    </source>
</evidence>
<keyword evidence="6" id="KW-0828">Tyrosine catabolism</keyword>
<organism evidence="16 17">
    <name type="scientific">Coccomyxa subellipsoidea (strain C-169)</name>
    <name type="common">Green microalga</name>
    <dbReference type="NCBI Taxonomy" id="574566"/>
    <lineage>
        <taxon>Eukaryota</taxon>
        <taxon>Viridiplantae</taxon>
        <taxon>Chlorophyta</taxon>
        <taxon>core chlorophytes</taxon>
        <taxon>Trebouxiophyceae</taxon>
        <taxon>Trebouxiophyceae incertae sedis</taxon>
        <taxon>Coccomyxaceae</taxon>
        <taxon>Coccomyxa</taxon>
        <taxon>Coccomyxa subellipsoidea</taxon>
    </lineage>
</organism>
<evidence type="ECO:0000256" key="4">
    <source>
        <dbReference type="ARBA" id="ARBA00013127"/>
    </source>
</evidence>
<dbReference type="InterPro" id="IPR046452">
    <property type="entry name" value="HgmA_N"/>
</dbReference>
<feature type="binding site" evidence="12">
    <location>
        <position position="405"/>
    </location>
    <ligand>
        <name>homogentisate</name>
        <dbReference type="ChEBI" id="CHEBI:16169"/>
    </ligand>
</feature>
<evidence type="ECO:0000256" key="6">
    <source>
        <dbReference type="ARBA" id="ARBA00022878"/>
    </source>
</evidence>
<evidence type="ECO:0000256" key="2">
    <source>
        <dbReference type="ARBA" id="ARBA00004704"/>
    </source>
</evidence>
<feature type="binding site" evidence="12">
    <location>
        <position position="390"/>
    </location>
    <ligand>
        <name>Fe cation</name>
        <dbReference type="ChEBI" id="CHEBI:24875"/>
    </ligand>
</feature>
<dbReference type="RefSeq" id="XP_005649795.1">
    <property type="nucleotide sequence ID" value="XM_005649738.1"/>
</dbReference>
<dbReference type="eggNOG" id="KOG1417">
    <property type="taxonomic scope" value="Eukaryota"/>
</dbReference>
<evidence type="ECO:0000313" key="17">
    <source>
        <dbReference type="Proteomes" id="UP000007264"/>
    </source>
</evidence>
<evidence type="ECO:0000256" key="5">
    <source>
        <dbReference type="ARBA" id="ARBA00022723"/>
    </source>
</evidence>
<dbReference type="GO" id="GO:0046872">
    <property type="term" value="F:metal ion binding"/>
    <property type="evidence" value="ECO:0007669"/>
    <property type="project" value="UniProtKB-KW"/>
</dbReference>
<name>I0Z3N2_COCSC</name>
<evidence type="ECO:0000313" key="16">
    <source>
        <dbReference type="EMBL" id="EIE25251.1"/>
    </source>
</evidence>
<dbReference type="STRING" id="574566.I0Z3N2"/>
<dbReference type="InterPro" id="IPR014710">
    <property type="entry name" value="RmlC-like_jellyroll"/>
</dbReference>
<sequence length="501" mass="55343">MDIQWPESSQKGSKVSAAVIRPQPLKPEQASGNPNEATGISFQHHHNSASIVPFRNSAAPSSSLIPVSGNEFQSEALQGALPVGQNNPQVCPYNLYAEQLSGTSFTMPRRQNMRSWLYRIRPSVTSSPFVPSTQIDPERFGTHFEQDEVDCNQLRWRPMPIPEQTTNFVTGLQTICGAGSPERKEGYAIHMYSANTSMSDSSFSNADGDMLIVPENGSLRVTTEFGIMEVPPGEVCVVQCGIRFSVALPDSVARGYVLEVFGSHFTLPDLGPVGANGLAAARDFQTPVAWYEDRQVDFVVMHKLGGRVFESVQPFSPFNVAAWHGNYAPYKYDLAKFCPVNTVSFDHADPSIFTVLTCPSPWPGGVTADFVVFPPRWTVAEHSFRPPYFHRNVMSEFMGLIRGTYEAKQDGFLPGGASLHVCMTPHGPDTATFESGTTKDSHKPERLPADTLAFMFEVNYIPRVKKSALESKYLDRSYQQCWAGLKSHFPGSKESNGKLMH</sequence>
<dbReference type="InterPro" id="IPR011051">
    <property type="entry name" value="RmlC_Cupin_sf"/>
</dbReference>
<reference evidence="16 17" key="1">
    <citation type="journal article" date="2012" name="Genome Biol.">
        <title>The genome of the polar eukaryotic microalga coccomyxa subellipsoidea reveals traits of cold adaptation.</title>
        <authorList>
            <person name="Blanc G."/>
            <person name="Agarkova I."/>
            <person name="Grimwood J."/>
            <person name="Kuo A."/>
            <person name="Brueggeman A."/>
            <person name="Dunigan D."/>
            <person name="Gurnon J."/>
            <person name="Ladunga I."/>
            <person name="Lindquist E."/>
            <person name="Lucas S."/>
            <person name="Pangilinan J."/>
            <person name="Proschold T."/>
            <person name="Salamov A."/>
            <person name="Schmutz J."/>
            <person name="Weeks D."/>
            <person name="Yamada T."/>
            <person name="Claverie J.M."/>
            <person name="Grigoriev I."/>
            <person name="Van Etten J."/>
            <person name="Lomsadze A."/>
            <person name="Borodovsky M."/>
        </authorList>
    </citation>
    <scope>NUCLEOTIDE SEQUENCE [LARGE SCALE GENOMIC DNA]</scope>
    <source>
        <strain evidence="16 17">C-169</strain>
    </source>
</reference>
<keyword evidence="9 12" id="KW-0408">Iron</keyword>
<evidence type="ECO:0000256" key="3">
    <source>
        <dbReference type="ARBA" id="ARBA00007757"/>
    </source>
</evidence>